<dbReference type="InterPro" id="IPR003439">
    <property type="entry name" value="ABC_transporter-like_ATP-bd"/>
</dbReference>
<sequence length="1276" mass="138202">MAAPAEAFEVERAATAQMFEAHNKEAGGLESEKGLVVDSYAGGQDEDAEKKEDHGGYMRIFTYAGTTEYIIYGVSILAAIASGAGIALQNLVFGRFVTNLTDFASGKITGETLRSDSSSLALVYLKAALSQEIAYFDLGTGGSIATQATTNGRLILGGISEKLGLTAQGLSAFVTAFIVAFATNWKLTLITLCIAPATIGVMAVTAVMEAGHATRILDIYAQANSFTEGVLSSARTVHAFEMRSRLVNKFDAYLAEAHRVGDKISPLYGILFSSEYCIIYLGFGLAFWQGFQMYGRGEIESSGEIFTVLFSVAIAAISMTVLAPYSVEFTRAATGAAQMFALIDRQSTIDPFNESGEQPSEVIGNIELNNVDFAYPSRPGVKVLDNFSLGVPAGKVTALVGQSGSGKSTIVGLIERWYNVCSGDVKLDGRPITALNTNWLRRNVRLVQQEPVLFQGSVFDNIRHGLVGTEWQDAPIDVQLAKVQEAARLAFAHDFITELSEGYETQIGQRGGLLSGGQKQRIAIARSVVSEPKILLLDEATSALDPHAEGIVQEALDRVSKGRTTIVIAHKLATIRKADNIVVMKKGKIIEQGTHESLIVSDGAYAQLVKVQNLKLRLSDEDSESEEEDAPEVKHDPSDLVKPMTKVATQDRARMEAKASRDDYDNHTHLGLVSVILRLVKESPNLRWWYILIIAGCVGASAAFPGQAILLANVSNAFTLQGSAMIDKGNFYAAMFIVLAAGCFISYFALGYATNLVSQTLSHTFRRQSFNDMLRQDLQFFDREENNTGALASRVDSNPQAILELMGFNVGLILISVLNILGCSVLGIVYSWKLGLVIVLAGLPPFVSSGFFKFRADAALDRTISKRNSTSAAVASEAVNAIRTVSSLAIEQSVLNRYGDELDHAVKGSLKPMLRMMIWFALTQSIEYWFMALGFWYGCRLVSFGEIGMFDFFVTFMGVFYAGQATAQLFMFSTSMTKGKNAANYIFWLRELQPTVAETSENADKGPKSGGPIELDSIRFSYPLRPDAQVLRGIDLEIKKGQFAAFVGASGCGKSTMIAMLERFYDPLSGSIRIDGDDLTKLNPRLYRRIVSLVQQEPTLFQGTIRENIALGIDDPTSSMEGDAPHRSSATTADVSVSDTQIEAALRAANAWDFVSSLPEGLSTAAGSNGTQLSGGQRQRIAIARSLIRNPSVLLLDEATSALDTESEKIVQNALAEAAKKGDRITIAVAHRLSTIKDADVICVFYMGRIVEMGTHAELLGLGGMYTNMCEAQSLD</sequence>
<dbReference type="Proteomes" id="UP000732380">
    <property type="component" value="Unassembled WGS sequence"/>
</dbReference>
<evidence type="ECO:0000256" key="6">
    <source>
        <dbReference type="ARBA" id="ARBA00022737"/>
    </source>
</evidence>
<dbReference type="InterPro" id="IPR027417">
    <property type="entry name" value="P-loop_NTPase"/>
</dbReference>
<dbReference type="PROSITE" id="PS00211">
    <property type="entry name" value="ABC_TRANSPORTER_1"/>
    <property type="match status" value="2"/>
</dbReference>
<dbReference type="GO" id="GO:0005524">
    <property type="term" value="F:ATP binding"/>
    <property type="evidence" value="ECO:0007669"/>
    <property type="project" value="UniProtKB-KW"/>
</dbReference>
<dbReference type="PROSITE" id="PS50929">
    <property type="entry name" value="ABC_TM1F"/>
    <property type="match status" value="2"/>
</dbReference>
<dbReference type="GO" id="GO:0090374">
    <property type="term" value="P:oligopeptide export from mitochondrion"/>
    <property type="evidence" value="ECO:0007669"/>
    <property type="project" value="TreeGrafter"/>
</dbReference>
<dbReference type="FunFam" id="3.40.50.300:FF:001530">
    <property type="entry name" value="ABC multidrug transporter (Eurofung)"/>
    <property type="match status" value="1"/>
</dbReference>
<evidence type="ECO:0000259" key="13">
    <source>
        <dbReference type="PROSITE" id="PS50893"/>
    </source>
</evidence>
<feature type="transmembrane region" description="Helical" evidence="12">
    <location>
        <begin position="917"/>
        <end position="937"/>
    </location>
</feature>
<organism evidence="15 16">
    <name type="scientific">Claviceps humidiphila</name>
    <dbReference type="NCBI Taxonomy" id="1294629"/>
    <lineage>
        <taxon>Eukaryota</taxon>
        <taxon>Fungi</taxon>
        <taxon>Dikarya</taxon>
        <taxon>Ascomycota</taxon>
        <taxon>Pezizomycotina</taxon>
        <taxon>Sordariomycetes</taxon>
        <taxon>Hypocreomycetidae</taxon>
        <taxon>Hypocreales</taxon>
        <taxon>Clavicipitaceae</taxon>
        <taxon>Claviceps</taxon>
    </lineage>
</organism>
<feature type="transmembrane region" description="Helical" evidence="12">
    <location>
        <begin position="308"/>
        <end position="327"/>
    </location>
</feature>
<dbReference type="InterPro" id="IPR011527">
    <property type="entry name" value="ABC1_TM_dom"/>
</dbReference>
<feature type="transmembrane region" description="Helical" evidence="12">
    <location>
        <begin position="731"/>
        <end position="757"/>
    </location>
</feature>
<evidence type="ECO:0000256" key="2">
    <source>
        <dbReference type="ARBA" id="ARBA00004308"/>
    </source>
</evidence>
<evidence type="ECO:0000256" key="10">
    <source>
        <dbReference type="ARBA" id="ARBA00023136"/>
    </source>
</evidence>
<feature type="transmembrane region" description="Helical" evidence="12">
    <location>
        <begin position="163"/>
        <end position="183"/>
    </location>
</feature>
<dbReference type="FunFam" id="1.20.1560.10:FF:000057">
    <property type="entry name" value="ABC multidrug transporter SitT"/>
    <property type="match status" value="1"/>
</dbReference>
<evidence type="ECO:0000256" key="1">
    <source>
        <dbReference type="ARBA" id="ARBA00004141"/>
    </source>
</evidence>
<dbReference type="SMART" id="SM00382">
    <property type="entry name" value="AAA"/>
    <property type="match status" value="2"/>
</dbReference>
<dbReference type="GO" id="GO:0005743">
    <property type="term" value="C:mitochondrial inner membrane"/>
    <property type="evidence" value="ECO:0007669"/>
    <property type="project" value="TreeGrafter"/>
</dbReference>
<dbReference type="EMBL" id="SRQM01000209">
    <property type="protein sequence ID" value="KAG6115709.1"/>
    <property type="molecule type" value="Genomic_DNA"/>
</dbReference>
<reference evidence="15 16" key="1">
    <citation type="journal article" date="2020" name="bioRxiv">
        <title>Whole genome comparisons of ergot fungi reveals the divergence and evolution of species within the genus Claviceps are the result of varying mechanisms driving genome evolution and host range expansion.</title>
        <authorList>
            <person name="Wyka S.A."/>
            <person name="Mondo S.J."/>
            <person name="Liu M."/>
            <person name="Dettman J."/>
            <person name="Nalam V."/>
            <person name="Broders K.D."/>
        </authorList>
    </citation>
    <scope>NUCLEOTIDE SEQUENCE [LARGE SCALE GENOMIC DNA]</scope>
    <source>
        <strain evidence="15 16">LM576</strain>
    </source>
</reference>
<feature type="transmembrane region" description="Helical" evidence="12">
    <location>
        <begin position="808"/>
        <end position="828"/>
    </location>
</feature>
<feature type="transmembrane region" description="Helical" evidence="12">
    <location>
        <begin position="688"/>
        <end position="711"/>
    </location>
</feature>
<evidence type="ECO:0000313" key="15">
    <source>
        <dbReference type="EMBL" id="KAG6115709.1"/>
    </source>
</evidence>
<evidence type="ECO:0000256" key="3">
    <source>
        <dbReference type="ARBA" id="ARBA00007577"/>
    </source>
</evidence>
<keyword evidence="11" id="KW-0325">Glycoprotein</keyword>
<keyword evidence="10 12" id="KW-0472">Membrane</keyword>
<dbReference type="Gene3D" id="1.20.1560.10">
    <property type="entry name" value="ABC transporter type 1, transmembrane domain"/>
    <property type="match status" value="1"/>
</dbReference>
<dbReference type="GO" id="GO:0016887">
    <property type="term" value="F:ATP hydrolysis activity"/>
    <property type="evidence" value="ECO:0007669"/>
    <property type="project" value="InterPro"/>
</dbReference>
<dbReference type="GO" id="GO:0012505">
    <property type="term" value="C:endomembrane system"/>
    <property type="evidence" value="ECO:0007669"/>
    <property type="project" value="UniProtKB-SubCell"/>
</dbReference>
<feature type="transmembrane region" description="Helical" evidence="12">
    <location>
        <begin position="189"/>
        <end position="208"/>
    </location>
</feature>
<dbReference type="Gene3D" id="3.40.50.300">
    <property type="entry name" value="P-loop containing nucleotide triphosphate hydrolases"/>
    <property type="match status" value="2"/>
</dbReference>
<dbReference type="CDD" id="cd18578">
    <property type="entry name" value="ABC_6TM_Pgp_ABCB1_D2_like"/>
    <property type="match status" value="1"/>
</dbReference>
<keyword evidence="6" id="KW-0677">Repeat</keyword>
<dbReference type="GO" id="GO:0015421">
    <property type="term" value="F:ABC-type oligopeptide transporter activity"/>
    <property type="evidence" value="ECO:0007669"/>
    <property type="project" value="TreeGrafter"/>
</dbReference>
<evidence type="ECO:0000256" key="4">
    <source>
        <dbReference type="ARBA" id="ARBA00022448"/>
    </source>
</evidence>
<name>A0A9P7PZZ8_9HYPO</name>
<dbReference type="Pfam" id="PF00664">
    <property type="entry name" value="ABC_membrane"/>
    <property type="match status" value="2"/>
</dbReference>
<dbReference type="PANTHER" id="PTHR43394">
    <property type="entry name" value="ATP-DEPENDENT PERMEASE MDL1, MITOCHONDRIAL"/>
    <property type="match status" value="1"/>
</dbReference>
<dbReference type="InterPro" id="IPR039421">
    <property type="entry name" value="Type_1_exporter"/>
</dbReference>
<keyword evidence="7" id="KW-0547">Nucleotide-binding</keyword>
<dbReference type="AlphaFoldDB" id="A0A9P7PZZ8"/>
<keyword evidence="5 12" id="KW-0812">Transmembrane</keyword>
<dbReference type="PANTHER" id="PTHR43394:SF11">
    <property type="entry name" value="ATP-BINDING CASSETTE TRANSPORTER"/>
    <property type="match status" value="1"/>
</dbReference>
<comment type="similarity">
    <text evidence="3">Belongs to the ABC transporter superfamily. ABCB family. Multidrug resistance exporter (TC 3.A.1.201) subfamily.</text>
</comment>
<dbReference type="CDD" id="cd03249">
    <property type="entry name" value="ABC_MTABC3_MDL1_MDL2"/>
    <property type="match status" value="2"/>
</dbReference>
<evidence type="ECO:0000259" key="14">
    <source>
        <dbReference type="PROSITE" id="PS50929"/>
    </source>
</evidence>
<evidence type="ECO:0000256" key="5">
    <source>
        <dbReference type="ARBA" id="ARBA00022692"/>
    </source>
</evidence>
<dbReference type="InterPro" id="IPR036640">
    <property type="entry name" value="ABC1_TM_sf"/>
</dbReference>
<dbReference type="SUPFAM" id="SSF52540">
    <property type="entry name" value="P-loop containing nucleoside triphosphate hydrolases"/>
    <property type="match status" value="2"/>
</dbReference>
<dbReference type="InterPro" id="IPR017871">
    <property type="entry name" value="ABC_transporter-like_CS"/>
</dbReference>
<protein>
    <recommendedName>
        <fullName evidence="17">Multidrug resistance protein</fullName>
    </recommendedName>
</protein>
<comment type="caution">
    <text evidence="15">The sequence shown here is derived from an EMBL/GenBank/DDBJ whole genome shotgun (WGS) entry which is preliminary data.</text>
</comment>
<evidence type="ECO:0000256" key="11">
    <source>
        <dbReference type="ARBA" id="ARBA00023180"/>
    </source>
</evidence>
<keyword evidence="8" id="KW-0067">ATP-binding</keyword>
<keyword evidence="9 12" id="KW-1133">Transmembrane helix</keyword>
<dbReference type="FunFam" id="3.40.50.300:FF:000913">
    <property type="entry name" value="ABC multidrug transporter SitT"/>
    <property type="match status" value="1"/>
</dbReference>
<evidence type="ECO:0000256" key="7">
    <source>
        <dbReference type="ARBA" id="ARBA00022741"/>
    </source>
</evidence>
<evidence type="ECO:0008006" key="17">
    <source>
        <dbReference type="Google" id="ProtNLM"/>
    </source>
</evidence>
<keyword evidence="4" id="KW-0813">Transport</keyword>
<gene>
    <name evidence="15" type="ORF">E4U13_002492</name>
</gene>
<dbReference type="SUPFAM" id="SSF90123">
    <property type="entry name" value="ABC transporter transmembrane region"/>
    <property type="match status" value="2"/>
</dbReference>
<evidence type="ECO:0000256" key="12">
    <source>
        <dbReference type="SAM" id="Phobius"/>
    </source>
</evidence>
<feature type="domain" description="ABC transmembrane type-1" evidence="14">
    <location>
        <begin position="691"/>
        <end position="978"/>
    </location>
</feature>
<evidence type="ECO:0000313" key="16">
    <source>
        <dbReference type="Proteomes" id="UP000732380"/>
    </source>
</evidence>
<comment type="subcellular location">
    <subcellularLocation>
        <location evidence="2">Endomembrane system</location>
    </subcellularLocation>
    <subcellularLocation>
        <location evidence="1">Membrane</location>
        <topology evidence="1">Multi-pass membrane protein</topology>
    </subcellularLocation>
</comment>
<evidence type="ECO:0000256" key="9">
    <source>
        <dbReference type="ARBA" id="ARBA00022989"/>
    </source>
</evidence>
<evidence type="ECO:0000256" key="8">
    <source>
        <dbReference type="ARBA" id="ARBA00022840"/>
    </source>
</evidence>
<keyword evidence="16" id="KW-1185">Reference proteome</keyword>
<proteinExistence type="inferred from homology"/>
<dbReference type="CDD" id="cd18577">
    <property type="entry name" value="ABC_6TM_Pgp_ABCB1_D1_like"/>
    <property type="match status" value="1"/>
</dbReference>
<feature type="transmembrane region" description="Helical" evidence="12">
    <location>
        <begin position="69"/>
        <end position="88"/>
    </location>
</feature>
<feature type="domain" description="ABC transporter" evidence="13">
    <location>
        <begin position="366"/>
        <end position="611"/>
    </location>
</feature>
<feature type="transmembrane region" description="Helical" evidence="12">
    <location>
        <begin position="834"/>
        <end position="852"/>
    </location>
</feature>
<feature type="domain" description="ABC transmembrane type-1" evidence="14">
    <location>
        <begin position="124"/>
        <end position="331"/>
    </location>
</feature>
<accession>A0A9P7PZZ8</accession>
<feature type="domain" description="ABC transporter" evidence="13">
    <location>
        <begin position="1013"/>
        <end position="1272"/>
    </location>
</feature>
<feature type="transmembrane region" description="Helical" evidence="12">
    <location>
        <begin position="949"/>
        <end position="972"/>
    </location>
</feature>
<dbReference type="InterPro" id="IPR003593">
    <property type="entry name" value="AAA+_ATPase"/>
</dbReference>
<feature type="transmembrane region" description="Helical" evidence="12">
    <location>
        <begin position="267"/>
        <end position="288"/>
    </location>
</feature>
<dbReference type="PROSITE" id="PS50893">
    <property type="entry name" value="ABC_TRANSPORTER_2"/>
    <property type="match status" value="2"/>
</dbReference>
<dbReference type="Pfam" id="PF00005">
    <property type="entry name" value="ABC_tran"/>
    <property type="match status" value="2"/>
</dbReference>